<protein>
    <recommendedName>
        <fullName evidence="3">McrBC 5-methylcytosine restriction system component</fullName>
    </recommendedName>
</protein>
<evidence type="ECO:0008006" key="3">
    <source>
        <dbReference type="Google" id="ProtNLM"/>
    </source>
</evidence>
<dbReference type="PANTHER" id="PTHR38733">
    <property type="entry name" value="PROTEIN MCRC"/>
    <property type="match status" value="1"/>
</dbReference>
<gene>
    <name evidence="1" type="ORF">NHP190012_08340</name>
</gene>
<reference evidence="1 2" key="1">
    <citation type="submission" date="2021-07" db="EMBL/GenBank/DDBJ databases">
        <title>Novel Helicobacter sp. Isolated from a cat.</title>
        <authorList>
            <person name="Rimbara E."/>
            <person name="Suzuki M."/>
        </authorList>
    </citation>
    <scope>NUCLEOTIDE SEQUENCE [LARGE SCALE GENOMIC DNA]</scope>
    <source>
        <strain evidence="2">NHP19-012</strain>
    </source>
</reference>
<dbReference type="EMBL" id="AP024819">
    <property type="protein sequence ID" value="BCZ19192.1"/>
    <property type="molecule type" value="Genomic_DNA"/>
</dbReference>
<sequence length="327" mass="38125">MLIPPTLHLTEHANFGKQKVISRLPLQEKDKAQGIWEALKEFAKANKELLKFEDSDTLKTQNYVGLIQVEGFYVEILPKVCEYDEHDLERHTSCDKKKISMLDHSKFQEYAREFIKPQTNPKPLKEPSCPICYAKQILYNCLSTLKDMSFKQTHFSQLDSAHLPILDVFVCMFLDECMELIKRGLKRDYLSVSENRHYLKGKLEFSSHLKTNLVHEERFYTTSDEYSLDVAPNRLIKSTLETLKTLALSPQTQEKLNAVRFVFDEISTSKNIDADFAKSTHASRFKEYKNLLMWCNLFLRKKSLMPYSGSNRAYALLFPMERLLSLL</sequence>
<dbReference type="Proteomes" id="UP000826146">
    <property type="component" value="Chromosome"/>
</dbReference>
<dbReference type="Pfam" id="PF10117">
    <property type="entry name" value="McrBC"/>
    <property type="match status" value="1"/>
</dbReference>
<organism evidence="1 2">
    <name type="scientific">Helicobacter gastrofelis</name>
    <dbReference type="NCBI Taxonomy" id="2849642"/>
    <lineage>
        <taxon>Bacteria</taxon>
        <taxon>Pseudomonadati</taxon>
        <taxon>Campylobacterota</taxon>
        <taxon>Epsilonproteobacteria</taxon>
        <taxon>Campylobacterales</taxon>
        <taxon>Helicobacteraceae</taxon>
        <taxon>Helicobacter</taxon>
    </lineage>
</organism>
<keyword evidence="2" id="KW-1185">Reference proteome</keyword>
<name>A0ABN6I848_9HELI</name>
<proteinExistence type="predicted"/>
<dbReference type="InterPro" id="IPR019292">
    <property type="entry name" value="McrC"/>
</dbReference>
<dbReference type="PANTHER" id="PTHR38733:SF1">
    <property type="entry name" value="TYPE IV METHYL-DIRECTED RESTRICTION ENZYME ECOKMCRBC"/>
    <property type="match status" value="1"/>
</dbReference>
<evidence type="ECO:0000313" key="1">
    <source>
        <dbReference type="EMBL" id="BCZ19192.1"/>
    </source>
</evidence>
<evidence type="ECO:0000313" key="2">
    <source>
        <dbReference type="Proteomes" id="UP000826146"/>
    </source>
</evidence>
<accession>A0ABN6I848</accession>